<keyword evidence="2 9" id="KW-0997">Cell inner membrane</keyword>
<dbReference type="EC" id="2.3.1.241" evidence="9"/>
<dbReference type="InterPro" id="IPR004960">
    <property type="entry name" value="LipA_acyltrans"/>
</dbReference>
<sequence length="316" mass="36452">MSANSDSIKSVDAPAFQWQFILPQYWLIWLGAAVLYLLLWLPFPCIRILGKGFGQLIKLIAPKRVDIARQNIALCFPKWSEEKVNKVFKANLDRTGMALFETGMGWWWPEWRVKKHFHVEGFEDVQKVLDSGRGIFGLALHNVNLEFACRGIGYTHQIIAFYRKHNNPLMDYLQYHGRNRSNKYMVHKRNSKAFIQAMDQGELCIYMPDQDYGAKQSIFVPFGGVEQTATTTGTLMFASRTNAVPYLLTPQYTSSGYKIKFTSALDYLGDPENAEEALTRLNEELLTLVEEQPESYLWMHKRFKSRPANAPESLYK</sequence>
<evidence type="ECO:0000256" key="9">
    <source>
        <dbReference type="HAMAP-Rule" id="MF_01942"/>
    </source>
</evidence>
<comment type="subcellular location">
    <subcellularLocation>
        <location evidence="9">Cell inner membrane</location>
        <topology evidence="9">Single-pass membrane protein</topology>
    </subcellularLocation>
</comment>
<keyword evidence="1 9" id="KW-1003">Cell membrane</keyword>
<proteinExistence type="inferred from homology"/>
<feature type="transmembrane region" description="Helical" evidence="9">
    <location>
        <begin position="26"/>
        <end position="49"/>
    </location>
</feature>
<comment type="similarity">
    <text evidence="9">Belongs to the LpxL/LpxM/LpxP family.</text>
</comment>
<keyword evidence="8 9" id="KW-0012">Acyltransferase</keyword>
<feature type="short sequence motif" description="HXXXXD motif" evidence="9">
    <location>
        <begin position="141"/>
        <end position="146"/>
    </location>
</feature>
<protein>
    <recommendedName>
        <fullName evidence="9">Lipid A biosynthesis acyltransferase</fullName>
        <ecNumber evidence="9">2.3.1.241</ecNumber>
    </recommendedName>
    <alternativeName>
        <fullName evidence="9">Kdo(2)-lipid IV(A) acyltransferase</fullName>
    </alternativeName>
</protein>
<dbReference type="CDD" id="cd07984">
    <property type="entry name" value="LPLAT_LABLAT-like"/>
    <property type="match status" value="1"/>
</dbReference>
<dbReference type="InterPro" id="IPR011920">
    <property type="entry name" value="Lipid_A_LpxL_LpxP"/>
</dbReference>
<name>A0ABU2ZME6_9ALTE</name>
<dbReference type="Proteomes" id="UP001253545">
    <property type="component" value="Unassembled WGS sequence"/>
</dbReference>
<comment type="caution">
    <text evidence="10">The sequence shown here is derived from an EMBL/GenBank/DDBJ whole genome shotgun (WGS) entry which is preliminary data.</text>
</comment>
<dbReference type="GO" id="GO:0016746">
    <property type="term" value="F:acyltransferase activity"/>
    <property type="evidence" value="ECO:0007669"/>
    <property type="project" value="UniProtKB-KW"/>
</dbReference>
<keyword evidence="3 9" id="KW-0808">Transferase</keyword>
<evidence type="ECO:0000256" key="3">
    <source>
        <dbReference type="ARBA" id="ARBA00022679"/>
    </source>
</evidence>
<evidence type="ECO:0000313" key="11">
    <source>
        <dbReference type="Proteomes" id="UP001253545"/>
    </source>
</evidence>
<keyword evidence="4 9" id="KW-0812">Transmembrane</keyword>
<keyword evidence="6 9" id="KW-1133">Transmembrane helix</keyword>
<reference evidence="10 11" key="1">
    <citation type="submission" date="2023-09" db="EMBL/GenBank/DDBJ databases">
        <authorList>
            <person name="Rey-Velasco X."/>
        </authorList>
    </citation>
    <scope>NUCLEOTIDE SEQUENCE [LARGE SCALE GENOMIC DNA]</scope>
    <source>
        <strain evidence="10 11">P117</strain>
    </source>
</reference>
<keyword evidence="5 9" id="KW-0448">Lipopolysaccharide biosynthesis</keyword>
<organism evidence="10 11">
    <name type="scientific">Glaciecola petra</name>
    <dbReference type="NCBI Taxonomy" id="3075602"/>
    <lineage>
        <taxon>Bacteria</taxon>
        <taxon>Pseudomonadati</taxon>
        <taxon>Pseudomonadota</taxon>
        <taxon>Gammaproteobacteria</taxon>
        <taxon>Alteromonadales</taxon>
        <taxon>Alteromonadaceae</taxon>
        <taxon>Glaciecola</taxon>
    </lineage>
</organism>
<dbReference type="NCBIfam" id="TIGR02207">
    <property type="entry name" value="lipid_A_htrB"/>
    <property type="match status" value="1"/>
</dbReference>
<dbReference type="PIRSF" id="PIRSF026649">
    <property type="entry name" value="MsbB"/>
    <property type="match status" value="1"/>
</dbReference>
<evidence type="ECO:0000256" key="6">
    <source>
        <dbReference type="ARBA" id="ARBA00022989"/>
    </source>
</evidence>
<comment type="pathway">
    <text evidence="9">Bacterial outer membrane biogenesis; lipopolysaccharide biosynthesis.</text>
</comment>
<dbReference type="PANTHER" id="PTHR30606">
    <property type="entry name" value="LIPID A BIOSYNTHESIS LAUROYL ACYLTRANSFERASE"/>
    <property type="match status" value="1"/>
</dbReference>
<comment type="function">
    <text evidence="9">Catalyzes the transfer of an acyl chain from an acyl-[acyl-carrier-protein] (ACP) to a Kdo(2)-lipid IV(A) to form a Kdo(2)-(acyl)-lipid IV(A).</text>
</comment>
<evidence type="ECO:0000256" key="8">
    <source>
        <dbReference type="ARBA" id="ARBA00023315"/>
    </source>
</evidence>
<evidence type="ECO:0000256" key="4">
    <source>
        <dbReference type="ARBA" id="ARBA00022692"/>
    </source>
</evidence>
<dbReference type="HAMAP" id="MF_01942">
    <property type="entry name" value="Lipid_A_LpxL_LpxP"/>
    <property type="match status" value="1"/>
</dbReference>
<comment type="catalytic activity">
    <reaction evidence="9">
        <text>an alpha-Kdo-(2-&gt;4)-alpha-Kdo-(2-&gt;6)-lipid IVA + a fatty acyl-[ACP] = an alpha-Kdo-(2-&gt;4)-alpha-Kdo-(2-&gt;6)-(acyl)-lipid IVA + holo-[ACP]</text>
        <dbReference type="Rhea" id="RHEA:69396"/>
        <dbReference type="Rhea" id="RHEA-COMP:9685"/>
        <dbReference type="Rhea" id="RHEA-COMP:14125"/>
        <dbReference type="ChEBI" id="CHEBI:64479"/>
        <dbReference type="ChEBI" id="CHEBI:138651"/>
        <dbReference type="ChEBI" id="CHEBI:176429"/>
        <dbReference type="ChEBI" id="CHEBI:176430"/>
        <dbReference type="EC" id="2.3.1.241"/>
    </reaction>
</comment>
<accession>A0ABU2ZME6</accession>
<keyword evidence="7 9" id="KW-0472">Membrane</keyword>
<gene>
    <name evidence="9 10" type="primary">lpxL</name>
    <name evidence="10" type="ORF">RM552_01855</name>
</gene>
<dbReference type="Pfam" id="PF03279">
    <property type="entry name" value="Lip_A_acyltrans"/>
    <property type="match status" value="1"/>
</dbReference>
<dbReference type="EMBL" id="JAVRHX010000001">
    <property type="protein sequence ID" value="MDT0593586.1"/>
    <property type="molecule type" value="Genomic_DNA"/>
</dbReference>
<evidence type="ECO:0000256" key="2">
    <source>
        <dbReference type="ARBA" id="ARBA00022519"/>
    </source>
</evidence>
<comment type="pathway">
    <text evidence="9">Glycolipid biosynthesis; KDO(2)-lipid A biosynthesis; KDO(2)-lipid A from CMP-3-deoxy-D-manno-octulosonate and lipid IV(A): step 3/4.</text>
</comment>
<keyword evidence="11" id="KW-1185">Reference proteome</keyword>
<evidence type="ECO:0000313" key="10">
    <source>
        <dbReference type="EMBL" id="MDT0593586.1"/>
    </source>
</evidence>
<dbReference type="PANTHER" id="PTHR30606:SF9">
    <property type="entry name" value="LIPID A BIOSYNTHESIS LAUROYLTRANSFERASE"/>
    <property type="match status" value="1"/>
</dbReference>
<evidence type="ECO:0000256" key="7">
    <source>
        <dbReference type="ARBA" id="ARBA00023136"/>
    </source>
</evidence>
<dbReference type="RefSeq" id="WP_311367094.1">
    <property type="nucleotide sequence ID" value="NZ_JAVRHX010000001.1"/>
</dbReference>
<evidence type="ECO:0000256" key="5">
    <source>
        <dbReference type="ARBA" id="ARBA00022985"/>
    </source>
</evidence>
<evidence type="ECO:0000256" key="1">
    <source>
        <dbReference type="ARBA" id="ARBA00022475"/>
    </source>
</evidence>